<proteinExistence type="predicted"/>
<feature type="transmembrane region" description="Helical" evidence="1">
    <location>
        <begin position="86"/>
        <end position="108"/>
    </location>
</feature>
<evidence type="ECO:0000313" key="3">
    <source>
        <dbReference type="EMBL" id="MDQ0932164.1"/>
    </source>
</evidence>
<name>A0ABU0RJJ1_9ACTN</name>
<dbReference type="EMBL" id="JAUSZS010000003">
    <property type="protein sequence ID" value="MDQ0932164.1"/>
    <property type="molecule type" value="Genomic_DNA"/>
</dbReference>
<feature type="domain" description="DUF4328" evidence="2">
    <location>
        <begin position="78"/>
        <end position="228"/>
    </location>
</feature>
<accession>A0ABU0RJJ1</accession>
<evidence type="ECO:0000313" key="4">
    <source>
        <dbReference type="Proteomes" id="UP001223072"/>
    </source>
</evidence>
<protein>
    <recommendedName>
        <fullName evidence="2">DUF4328 domain-containing protein</fullName>
    </recommendedName>
</protein>
<evidence type="ECO:0000259" key="2">
    <source>
        <dbReference type="Pfam" id="PF14219"/>
    </source>
</evidence>
<gene>
    <name evidence="3" type="ORF">QFZ49_002094</name>
</gene>
<dbReference type="Proteomes" id="UP001223072">
    <property type="component" value="Unassembled WGS sequence"/>
</dbReference>
<dbReference type="InterPro" id="IPR025565">
    <property type="entry name" value="DUF4328"/>
</dbReference>
<dbReference type="RefSeq" id="WP_307626178.1">
    <property type="nucleotide sequence ID" value="NZ_JAUSZS010000003.1"/>
</dbReference>
<keyword evidence="1" id="KW-0472">Membrane</keyword>
<organism evidence="3 4">
    <name type="scientific">Streptomyces turgidiscabies</name>
    <dbReference type="NCBI Taxonomy" id="85558"/>
    <lineage>
        <taxon>Bacteria</taxon>
        <taxon>Bacillati</taxon>
        <taxon>Actinomycetota</taxon>
        <taxon>Actinomycetes</taxon>
        <taxon>Kitasatosporales</taxon>
        <taxon>Streptomycetaceae</taxon>
        <taxon>Streptomyces</taxon>
    </lineage>
</organism>
<feature type="transmembrane region" description="Helical" evidence="1">
    <location>
        <begin position="34"/>
        <end position="54"/>
    </location>
</feature>
<sequence length="243" mass="26390">MFGKRGQPSTPAVRPDLPPNGPAWLRSPVGLGKAVAVLLGLVVVADLFAVYAGVTMYDVMGSLADHGVPYAAYGTVRSDAAHADSLYTAAGYIQTAALLVTAVVYLVWFKRVRVNAEVFNPFGHTMKRGWTVWCWFVPIVSLWFPRRIMLDIWDASTPGGTRASHGLVNAWWTLWLVALFTSRNDFGTYSRADTAEKIQSAVGQALFSDAADIAAAVLAIFVVLRLTRMQNEKALQGPVSMGV</sequence>
<dbReference type="Pfam" id="PF14219">
    <property type="entry name" value="DUF4328"/>
    <property type="match status" value="1"/>
</dbReference>
<evidence type="ECO:0000256" key="1">
    <source>
        <dbReference type="SAM" id="Phobius"/>
    </source>
</evidence>
<feature type="transmembrane region" description="Helical" evidence="1">
    <location>
        <begin position="202"/>
        <end position="224"/>
    </location>
</feature>
<feature type="transmembrane region" description="Helical" evidence="1">
    <location>
        <begin position="128"/>
        <end position="145"/>
    </location>
</feature>
<keyword evidence="1" id="KW-1133">Transmembrane helix</keyword>
<comment type="caution">
    <text evidence="3">The sequence shown here is derived from an EMBL/GenBank/DDBJ whole genome shotgun (WGS) entry which is preliminary data.</text>
</comment>
<reference evidence="3 4" key="1">
    <citation type="submission" date="2023-07" db="EMBL/GenBank/DDBJ databases">
        <title>Comparative genomics of wheat-associated soil bacteria to identify genetic determinants of phenazine resistance.</title>
        <authorList>
            <person name="Mouncey N."/>
        </authorList>
    </citation>
    <scope>NUCLEOTIDE SEQUENCE [LARGE SCALE GENOMIC DNA]</scope>
    <source>
        <strain evidence="3 4">W2I16</strain>
    </source>
</reference>
<keyword evidence="4" id="KW-1185">Reference proteome</keyword>
<keyword evidence="1" id="KW-0812">Transmembrane</keyword>